<dbReference type="AlphaFoldDB" id="A0A9D1E8L8"/>
<reference evidence="1" key="2">
    <citation type="journal article" date="2021" name="PeerJ">
        <title>Extensive microbial diversity within the chicken gut microbiome revealed by metagenomics and culture.</title>
        <authorList>
            <person name="Gilroy R."/>
            <person name="Ravi A."/>
            <person name="Getino M."/>
            <person name="Pursley I."/>
            <person name="Horton D.L."/>
            <person name="Alikhan N.F."/>
            <person name="Baker D."/>
            <person name="Gharbi K."/>
            <person name="Hall N."/>
            <person name="Watson M."/>
            <person name="Adriaenssens E.M."/>
            <person name="Foster-Nyarko E."/>
            <person name="Jarju S."/>
            <person name="Secka A."/>
            <person name="Antonio M."/>
            <person name="Oren A."/>
            <person name="Chaudhuri R.R."/>
            <person name="La Ragione R."/>
            <person name="Hildebrand F."/>
            <person name="Pallen M.J."/>
        </authorList>
    </citation>
    <scope>NUCLEOTIDE SEQUENCE</scope>
    <source>
        <strain evidence="1">ChiSjej5B23-6657</strain>
    </source>
</reference>
<name>A0A9D1E8L8_9FIRM</name>
<dbReference type="Proteomes" id="UP000823912">
    <property type="component" value="Unassembled WGS sequence"/>
</dbReference>
<evidence type="ECO:0000313" key="2">
    <source>
        <dbReference type="Proteomes" id="UP000823912"/>
    </source>
</evidence>
<reference evidence="1" key="1">
    <citation type="submission" date="2020-10" db="EMBL/GenBank/DDBJ databases">
        <authorList>
            <person name="Gilroy R."/>
        </authorList>
    </citation>
    <scope>NUCLEOTIDE SEQUENCE</scope>
    <source>
        <strain evidence="1">ChiSjej5B23-6657</strain>
    </source>
</reference>
<evidence type="ECO:0000313" key="1">
    <source>
        <dbReference type="EMBL" id="HIR70153.1"/>
    </source>
</evidence>
<comment type="caution">
    <text evidence="1">The sequence shown here is derived from an EMBL/GenBank/DDBJ whole genome shotgun (WGS) entry which is preliminary data.</text>
</comment>
<gene>
    <name evidence="1" type="ORF">IAA55_02600</name>
</gene>
<feature type="non-terminal residue" evidence="1">
    <location>
        <position position="1"/>
    </location>
</feature>
<accession>A0A9D1E8L8</accession>
<dbReference type="EMBL" id="DVHM01000042">
    <property type="protein sequence ID" value="HIR70153.1"/>
    <property type="molecule type" value="Genomic_DNA"/>
</dbReference>
<sequence length="160" mass="17218">AKTIFENVEAGYAVLVYELPGTEQAPDPNQQAADKVITSINNIGNVTLEREGYIGGVRADYNALSSQAKSLVTNYNVLVDAENTINQLKGQAWAAADAQARQQAEAVISQINSAGDAGAVQQARNAYNGLSQAAQAYVNNYNGVNYFDILKQKMRDFGIQ</sequence>
<organism evidence="1 2">
    <name type="scientific">Candidatus Pullilachnospira gallistercoris</name>
    <dbReference type="NCBI Taxonomy" id="2840911"/>
    <lineage>
        <taxon>Bacteria</taxon>
        <taxon>Bacillati</taxon>
        <taxon>Bacillota</taxon>
        <taxon>Clostridia</taxon>
        <taxon>Lachnospirales</taxon>
        <taxon>Lachnospiraceae</taxon>
        <taxon>Lachnospiraceae incertae sedis</taxon>
        <taxon>Candidatus Pullilachnospira</taxon>
    </lineage>
</organism>
<protein>
    <submittedName>
        <fullName evidence="1">Uncharacterized protein</fullName>
    </submittedName>
</protein>
<proteinExistence type="predicted"/>